<evidence type="ECO:0000256" key="1">
    <source>
        <dbReference type="ARBA" id="ARBA00004429"/>
    </source>
</evidence>
<dbReference type="PANTHER" id="PTHR30413:SF8">
    <property type="entry name" value="TRANSPORT PERMEASE PROTEIN"/>
    <property type="match status" value="1"/>
</dbReference>
<reference evidence="5 6" key="1">
    <citation type="journal article" date="2013" name="Genome Biol. Evol.">
        <title>Genomes of Stigonematalean cyanobacteria (subsection V) and the evolution of oxygenic photosynthesis from prokaryotes to plastids.</title>
        <authorList>
            <person name="Dagan T."/>
            <person name="Roettger M."/>
            <person name="Stucken K."/>
            <person name="Landan G."/>
            <person name="Koch R."/>
            <person name="Major P."/>
            <person name="Gould S.B."/>
            <person name="Goremykin V.V."/>
            <person name="Rippka R."/>
            <person name="Tandeau de Marsac N."/>
            <person name="Gugger M."/>
            <person name="Lockhart P.J."/>
            <person name="Allen J.F."/>
            <person name="Brune I."/>
            <person name="Maus I."/>
            <person name="Puhler A."/>
            <person name="Martin W.F."/>
        </authorList>
    </citation>
    <scope>NUCLEOTIDE SEQUENCE [LARGE SCALE GENOMIC DNA]</scope>
    <source>
        <strain evidence="5 6">PCC 7110</strain>
    </source>
</reference>
<feature type="transmembrane region" description="Helical" evidence="4">
    <location>
        <begin position="168"/>
        <end position="192"/>
    </location>
</feature>
<keyword evidence="4" id="KW-0472">Membrane</keyword>
<keyword evidence="4" id="KW-0812">Transmembrane</keyword>
<feature type="transmembrane region" description="Helical" evidence="4">
    <location>
        <begin position="257"/>
        <end position="277"/>
    </location>
</feature>
<dbReference type="EMBL" id="ANNX02000053">
    <property type="protein sequence ID" value="KYC35093.1"/>
    <property type="molecule type" value="Genomic_DNA"/>
</dbReference>
<dbReference type="RefSeq" id="WP_017743903.1">
    <property type="nucleotide sequence ID" value="NZ_KQ976354.1"/>
</dbReference>
<comment type="similarity">
    <text evidence="2">Belongs to the ABC-2 integral membrane protein family.</text>
</comment>
<dbReference type="GO" id="GO:0005886">
    <property type="term" value="C:plasma membrane"/>
    <property type="evidence" value="ECO:0007669"/>
    <property type="project" value="UniProtKB-SubCell"/>
</dbReference>
<evidence type="ECO:0000256" key="2">
    <source>
        <dbReference type="ARBA" id="ARBA00007783"/>
    </source>
</evidence>
<name>A0A139WRN7_9CYAN</name>
<keyword evidence="4" id="KW-1133">Transmembrane helix</keyword>
<dbReference type="STRING" id="128403.WA1_10210"/>
<dbReference type="OrthoDB" id="9786910at2"/>
<evidence type="ECO:0000313" key="5">
    <source>
        <dbReference type="EMBL" id="KYC35093.1"/>
    </source>
</evidence>
<evidence type="ECO:0000256" key="3">
    <source>
        <dbReference type="ARBA" id="ARBA00022448"/>
    </source>
</evidence>
<feature type="transmembrane region" description="Helical" evidence="4">
    <location>
        <begin position="204"/>
        <end position="222"/>
    </location>
</feature>
<dbReference type="GO" id="GO:0015920">
    <property type="term" value="P:lipopolysaccharide transport"/>
    <property type="evidence" value="ECO:0007669"/>
    <property type="project" value="TreeGrafter"/>
</dbReference>
<sequence>MKHKESLKSQLSEVIYTPESQLRRPIDLFKQMWRDLLASRELAWRLMVRDITAQYRQSFLGVAWAFLPPIVMAIGFTLANDANVINVGKTDIPYPAYVMFSTALWQTFVDALNGPVQAVTVAKPMLARVNFPRESLILAKVGEVFFNFAIKLILIVGLYFWFRISITWTALLVPVALIHLIILGTFIGVLLAPLGILYQDVSKGLTLITGFWLFLTPVVYPVPNEGTFGLLVKLNPVTPLLVTTRELATTGVISNPLGFWVVSVLSFVGLLVTWVTFRLAMPFVVERVSS</sequence>
<accession>A0A139WRN7</accession>
<dbReference type="PANTHER" id="PTHR30413">
    <property type="entry name" value="INNER MEMBRANE TRANSPORT PERMEASE"/>
    <property type="match status" value="1"/>
</dbReference>
<comment type="subcellular location">
    <subcellularLocation>
        <location evidence="1">Cell inner membrane</location>
        <topology evidence="1">Multi-pass membrane protein</topology>
    </subcellularLocation>
</comment>
<organism evidence="5 6">
    <name type="scientific">Scytonema hofmannii PCC 7110</name>
    <dbReference type="NCBI Taxonomy" id="128403"/>
    <lineage>
        <taxon>Bacteria</taxon>
        <taxon>Bacillati</taxon>
        <taxon>Cyanobacteriota</taxon>
        <taxon>Cyanophyceae</taxon>
        <taxon>Nostocales</taxon>
        <taxon>Scytonemataceae</taxon>
        <taxon>Scytonema</taxon>
    </lineage>
</organism>
<keyword evidence="3" id="KW-0813">Transport</keyword>
<gene>
    <name evidence="5" type="ORF">WA1_10210</name>
</gene>
<evidence type="ECO:0000256" key="4">
    <source>
        <dbReference type="SAM" id="Phobius"/>
    </source>
</evidence>
<protein>
    <submittedName>
        <fullName evidence="5">Polysialic acid transporter</fullName>
    </submittedName>
</protein>
<feature type="transmembrane region" description="Helical" evidence="4">
    <location>
        <begin position="94"/>
        <end position="116"/>
    </location>
</feature>
<dbReference type="AlphaFoldDB" id="A0A139WRN7"/>
<proteinExistence type="inferred from homology"/>
<dbReference type="Proteomes" id="UP000076925">
    <property type="component" value="Unassembled WGS sequence"/>
</dbReference>
<feature type="transmembrane region" description="Helical" evidence="4">
    <location>
        <begin position="137"/>
        <end position="162"/>
    </location>
</feature>
<evidence type="ECO:0000313" key="6">
    <source>
        <dbReference type="Proteomes" id="UP000076925"/>
    </source>
</evidence>
<keyword evidence="6" id="KW-1185">Reference proteome</keyword>
<comment type="caution">
    <text evidence="5">The sequence shown here is derived from an EMBL/GenBank/DDBJ whole genome shotgun (WGS) entry which is preliminary data.</text>
</comment>
<feature type="transmembrane region" description="Helical" evidence="4">
    <location>
        <begin position="59"/>
        <end position="79"/>
    </location>
</feature>